<keyword evidence="2" id="KW-0812">Transmembrane</keyword>
<dbReference type="InterPro" id="IPR007560">
    <property type="entry name" value="Restrct_endonuc_IV_Mrr"/>
</dbReference>
<reference evidence="4 5" key="1">
    <citation type="journal article" date="2015" name="Genome Announc.">
        <title>Expanding the biotechnology potential of lactobacilli through comparative genomics of 213 strains and associated genera.</title>
        <authorList>
            <person name="Sun Z."/>
            <person name="Harris H.M."/>
            <person name="McCann A."/>
            <person name="Guo C."/>
            <person name="Argimon S."/>
            <person name="Zhang W."/>
            <person name="Yang X."/>
            <person name="Jeffery I.B."/>
            <person name="Cooney J.C."/>
            <person name="Kagawa T.F."/>
            <person name="Liu W."/>
            <person name="Song Y."/>
            <person name="Salvetti E."/>
            <person name="Wrobel A."/>
            <person name="Rasinkangas P."/>
            <person name="Parkhill J."/>
            <person name="Rea M.C."/>
            <person name="O'Sullivan O."/>
            <person name="Ritari J."/>
            <person name="Douillard F.P."/>
            <person name="Paul Ross R."/>
            <person name="Yang R."/>
            <person name="Briner A.E."/>
            <person name="Felis G.E."/>
            <person name="de Vos W.M."/>
            <person name="Barrangou R."/>
            <person name="Klaenhammer T.R."/>
            <person name="Caufield P.W."/>
            <person name="Cui Y."/>
            <person name="Zhang H."/>
            <person name="O'Toole P.W."/>
        </authorList>
    </citation>
    <scope>NUCLEOTIDE SEQUENCE [LARGE SCALE GENOMIC DNA]</scope>
    <source>
        <strain evidence="4 5">DSM 17758</strain>
    </source>
</reference>
<dbReference type="EMBL" id="AZFX01000071">
    <property type="protein sequence ID" value="KRM08918.1"/>
    <property type="molecule type" value="Genomic_DNA"/>
</dbReference>
<dbReference type="Proteomes" id="UP000051315">
    <property type="component" value="Unassembled WGS sequence"/>
</dbReference>
<dbReference type="AlphaFoldDB" id="A0A0R1W157"/>
<organism evidence="4 5">
    <name type="scientific">Lapidilactobacillus concavus DSM 17758</name>
    <dbReference type="NCBI Taxonomy" id="1423735"/>
    <lineage>
        <taxon>Bacteria</taxon>
        <taxon>Bacillati</taxon>
        <taxon>Bacillota</taxon>
        <taxon>Bacilli</taxon>
        <taxon>Lactobacillales</taxon>
        <taxon>Lactobacillaceae</taxon>
        <taxon>Lapidilactobacillus</taxon>
    </lineage>
</organism>
<feature type="transmembrane region" description="Helical" evidence="2">
    <location>
        <begin position="7"/>
        <end position="28"/>
    </location>
</feature>
<dbReference type="STRING" id="1423735.FC15_GL000212"/>
<dbReference type="SUPFAM" id="SSF52980">
    <property type="entry name" value="Restriction endonuclease-like"/>
    <property type="match status" value="1"/>
</dbReference>
<proteinExistence type="predicted"/>
<dbReference type="GO" id="GO:0003677">
    <property type="term" value="F:DNA binding"/>
    <property type="evidence" value="ECO:0007669"/>
    <property type="project" value="InterPro"/>
</dbReference>
<comment type="caution">
    <text evidence="4">The sequence shown here is derived from an EMBL/GenBank/DDBJ whole genome shotgun (WGS) entry which is preliminary data.</text>
</comment>
<evidence type="ECO:0000259" key="3">
    <source>
        <dbReference type="Pfam" id="PF04471"/>
    </source>
</evidence>
<sequence length="185" mass="21670">MRKLRYIATILYGIIWIIYLFTSQLLLLNQQNMIKAWLIVAGLLLLSWWLFFAYLHFFSFRRTTLRRIDKMDGSDFEQYTAELLERSGFENVEVTPATRDQGVDVKAELRQETYGFQCKRYDHPVDNSAVQEIFTGCAFYHLENPVVITNTKFTASARELADGVGVELIDREVLTQWLEKVKKRA</sequence>
<evidence type="ECO:0000256" key="2">
    <source>
        <dbReference type="SAM" id="Phobius"/>
    </source>
</evidence>
<feature type="domain" description="Restriction endonuclease type IV Mrr" evidence="3">
    <location>
        <begin position="68"/>
        <end position="178"/>
    </location>
</feature>
<dbReference type="PATRIC" id="fig|1423735.3.peg.217"/>
<keyword evidence="1" id="KW-0378">Hydrolase</keyword>
<name>A0A0R1W157_9LACO</name>
<keyword evidence="5" id="KW-1185">Reference proteome</keyword>
<accession>A0A0R1W157</accession>
<evidence type="ECO:0000313" key="4">
    <source>
        <dbReference type="EMBL" id="KRM08918.1"/>
    </source>
</evidence>
<dbReference type="InterPro" id="IPR011856">
    <property type="entry name" value="tRNA_endonuc-like_dom_sf"/>
</dbReference>
<gene>
    <name evidence="4" type="ORF">FC15_GL000212</name>
</gene>
<dbReference type="RefSeq" id="WP_057825001.1">
    <property type="nucleotide sequence ID" value="NZ_AZFX01000071.1"/>
</dbReference>
<feature type="transmembrane region" description="Helical" evidence="2">
    <location>
        <begin position="34"/>
        <end position="57"/>
    </location>
</feature>
<dbReference type="OrthoDB" id="9797274at2"/>
<dbReference type="GO" id="GO:0015666">
    <property type="term" value="F:restriction endodeoxyribonuclease activity"/>
    <property type="evidence" value="ECO:0007669"/>
    <property type="project" value="TreeGrafter"/>
</dbReference>
<keyword evidence="2" id="KW-1133">Transmembrane helix</keyword>
<evidence type="ECO:0000313" key="5">
    <source>
        <dbReference type="Proteomes" id="UP000051315"/>
    </source>
</evidence>
<dbReference type="PANTHER" id="PTHR30015:SF6">
    <property type="entry name" value="SLL1429 PROTEIN"/>
    <property type="match status" value="1"/>
</dbReference>
<protein>
    <recommendedName>
        <fullName evidence="3">Restriction endonuclease type IV Mrr domain-containing protein</fullName>
    </recommendedName>
</protein>
<dbReference type="PANTHER" id="PTHR30015">
    <property type="entry name" value="MRR RESTRICTION SYSTEM PROTEIN"/>
    <property type="match status" value="1"/>
</dbReference>
<dbReference type="GO" id="GO:0009307">
    <property type="term" value="P:DNA restriction-modification system"/>
    <property type="evidence" value="ECO:0007669"/>
    <property type="project" value="InterPro"/>
</dbReference>
<dbReference type="Pfam" id="PF04471">
    <property type="entry name" value="Mrr_cat"/>
    <property type="match status" value="1"/>
</dbReference>
<evidence type="ECO:0000256" key="1">
    <source>
        <dbReference type="ARBA" id="ARBA00022801"/>
    </source>
</evidence>
<dbReference type="InterPro" id="IPR052906">
    <property type="entry name" value="Type_IV_Methyl-Rstrct_Enzyme"/>
</dbReference>
<dbReference type="InterPro" id="IPR011335">
    <property type="entry name" value="Restrct_endonuc-II-like"/>
</dbReference>
<keyword evidence="2" id="KW-0472">Membrane</keyword>
<dbReference type="Gene3D" id="3.40.1350.10">
    <property type="match status" value="1"/>
</dbReference>